<sequence length="96" mass="10583">MSLDTERFTTELSDALTATRGKYTIKATHLDDYGTSYELTRHGSNRKLHLTSIEDGLIDMILYDETGTTIANGTLFDKAVADITPEDLAKLVAICL</sequence>
<organism evidence="1 2">
    <name type="scientific">Bacteriophage sp</name>
    <dbReference type="NCBI Taxonomy" id="38018"/>
    <lineage>
        <taxon>Viruses</taxon>
    </lineage>
</organism>
<dbReference type="Proteomes" id="UP001160062">
    <property type="component" value="Segment"/>
</dbReference>
<reference evidence="1 2" key="1">
    <citation type="submission" date="2022-07" db="EMBL/GenBank/DDBJ databases">
        <authorList>
            <person name="Nishijima S."/>
        </authorList>
    </citation>
    <scope>NUCLEOTIDE SEQUENCE [LARGE SCALE GENOMIC DNA]</scope>
    <source>
        <strain evidence="1">3013_110685</strain>
    </source>
</reference>
<evidence type="ECO:0000313" key="2">
    <source>
        <dbReference type="Proteomes" id="UP001160062"/>
    </source>
</evidence>
<protein>
    <recommendedName>
        <fullName evidence="3">DUF1828 domain-containing protein</fullName>
    </recommendedName>
</protein>
<name>A0ABY5TSV1_9VIRU</name>
<dbReference type="EMBL" id="OP072491">
    <property type="protein sequence ID" value="UVX35904.1"/>
    <property type="molecule type" value="Genomic_DNA"/>
</dbReference>
<evidence type="ECO:0008006" key="3">
    <source>
        <dbReference type="Google" id="ProtNLM"/>
    </source>
</evidence>
<evidence type="ECO:0000313" key="1">
    <source>
        <dbReference type="EMBL" id="UVX35904.1"/>
    </source>
</evidence>
<keyword evidence="2" id="KW-1185">Reference proteome</keyword>
<proteinExistence type="predicted"/>
<accession>A0ABY5TSV1</accession>